<dbReference type="PANTHER" id="PTHR10996">
    <property type="entry name" value="2-HYDROXYACID DEHYDROGENASE-RELATED"/>
    <property type="match status" value="1"/>
</dbReference>
<dbReference type="FunFam" id="3.40.50.720:FF:000026">
    <property type="entry name" value="Glyoxylate/hydroxypyruvate reductase B"/>
    <property type="match status" value="1"/>
</dbReference>
<gene>
    <name evidence="8" type="primary">LOC109467631</name>
</gene>
<dbReference type="RefSeq" id="XP_019621222.1">
    <property type="nucleotide sequence ID" value="XM_019765663.1"/>
</dbReference>
<name>A0A6P4YRB4_BRABE</name>
<evidence type="ECO:0000256" key="2">
    <source>
        <dbReference type="ARBA" id="ARBA00023002"/>
    </source>
</evidence>
<evidence type="ECO:0000259" key="5">
    <source>
        <dbReference type="Pfam" id="PF00389"/>
    </source>
</evidence>
<accession>A0A6P4YRB4</accession>
<dbReference type="InterPro" id="IPR006139">
    <property type="entry name" value="D-isomer_2_OHA_DH_cat_dom"/>
</dbReference>
<sequence>MVLSRTKVFVLRSIQAWRYHSWKRASQKMASSDVGDKPMVLTSHVDELFAYPQIFVPVMEKYFQVVWWEDFEKDMERYARHIQGVLVNGGLPKVTAELLDTLPNLRIISTLSVGMDHLDLQLLKSRGIKVSSVPDVSSDCVADWGMTLLTAAARRLPEAIKSATDTTTPFNYNILGKKITGSTLGIVGLGRIGYGIAERALGFKMKVLYFDIMRQPEREAALGLEFHSCLDQLLPNCDFIIIVVPLTPQTHGMMGREQFKLMKPSAIFINIARAPVVHQDQLVEALQNKTIQAAVLDVTSPEPLPPDHPLLHMPNVIITPHMGANSLESRRGVVEAGCESCTAAIRGGAIPREVVLK</sequence>
<keyword evidence="2 4" id="KW-0560">Oxidoreductase</keyword>
<dbReference type="GO" id="GO:0030267">
    <property type="term" value="F:glyoxylate reductase (NADPH) activity"/>
    <property type="evidence" value="ECO:0007669"/>
    <property type="project" value="TreeGrafter"/>
</dbReference>
<evidence type="ECO:0000259" key="6">
    <source>
        <dbReference type="Pfam" id="PF02826"/>
    </source>
</evidence>
<proteinExistence type="inferred from homology"/>
<evidence type="ECO:0000256" key="3">
    <source>
        <dbReference type="ARBA" id="ARBA00073306"/>
    </source>
</evidence>
<keyword evidence="7" id="KW-1185">Reference proteome</keyword>
<dbReference type="Proteomes" id="UP000515135">
    <property type="component" value="Unplaced"/>
</dbReference>
<evidence type="ECO:0000256" key="1">
    <source>
        <dbReference type="ARBA" id="ARBA00005854"/>
    </source>
</evidence>
<dbReference type="InterPro" id="IPR050223">
    <property type="entry name" value="D-isomer_2-hydroxyacid_DH"/>
</dbReference>
<dbReference type="CDD" id="cd05301">
    <property type="entry name" value="GDH"/>
    <property type="match status" value="1"/>
</dbReference>
<dbReference type="Pfam" id="PF00389">
    <property type="entry name" value="2-Hacid_dh"/>
    <property type="match status" value="1"/>
</dbReference>
<feature type="domain" description="D-isomer specific 2-hydroxyacid dehydrogenase NAD-binding" evidence="6">
    <location>
        <begin position="147"/>
        <end position="323"/>
    </location>
</feature>
<dbReference type="OrthoDB" id="298012at2759"/>
<evidence type="ECO:0000256" key="4">
    <source>
        <dbReference type="RuleBase" id="RU003719"/>
    </source>
</evidence>
<dbReference type="GeneID" id="109467631"/>
<dbReference type="InterPro" id="IPR029752">
    <property type="entry name" value="D-isomer_DH_CS1"/>
</dbReference>
<dbReference type="PROSITE" id="PS00065">
    <property type="entry name" value="D_2_HYDROXYACID_DH_1"/>
    <property type="match status" value="1"/>
</dbReference>
<dbReference type="Pfam" id="PF02826">
    <property type="entry name" value="2-Hacid_dh_C"/>
    <property type="match status" value="1"/>
</dbReference>
<protein>
    <recommendedName>
        <fullName evidence="3">Glyoxylate reductase/hydroxypyruvate reductase</fullName>
    </recommendedName>
</protein>
<dbReference type="InterPro" id="IPR036291">
    <property type="entry name" value="NAD(P)-bd_dom_sf"/>
</dbReference>
<comment type="similarity">
    <text evidence="1 4">Belongs to the D-isomer specific 2-hydroxyacid dehydrogenase family.</text>
</comment>
<dbReference type="InterPro" id="IPR006140">
    <property type="entry name" value="D-isomer_DH_NAD-bd"/>
</dbReference>
<dbReference type="SUPFAM" id="SSF51735">
    <property type="entry name" value="NAD(P)-binding Rossmann-fold domains"/>
    <property type="match status" value="1"/>
</dbReference>
<reference evidence="8" key="1">
    <citation type="submission" date="2025-08" db="UniProtKB">
        <authorList>
            <consortium name="RefSeq"/>
        </authorList>
    </citation>
    <scope>IDENTIFICATION</scope>
    <source>
        <tissue evidence="8">Gonad</tissue>
    </source>
</reference>
<organism evidence="7 8">
    <name type="scientific">Branchiostoma belcheri</name>
    <name type="common">Amphioxus</name>
    <dbReference type="NCBI Taxonomy" id="7741"/>
    <lineage>
        <taxon>Eukaryota</taxon>
        <taxon>Metazoa</taxon>
        <taxon>Chordata</taxon>
        <taxon>Cephalochordata</taxon>
        <taxon>Leptocardii</taxon>
        <taxon>Amphioxiformes</taxon>
        <taxon>Branchiostomatidae</taxon>
        <taxon>Branchiostoma</taxon>
    </lineage>
</organism>
<dbReference type="KEGG" id="bbel:109467631"/>
<evidence type="ECO:0000313" key="8">
    <source>
        <dbReference type="RefSeq" id="XP_019621222.1"/>
    </source>
</evidence>
<dbReference type="GO" id="GO:0005829">
    <property type="term" value="C:cytosol"/>
    <property type="evidence" value="ECO:0007669"/>
    <property type="project" value="TreeGrafter"/>
</dbReference>
<dbReference type="PANTHER" id="PTHR10996:SF257">
    <property type="entry name" value="GLYOXYLATE REDUCTASE 1"/>
    <property type="match status" value="1"/>
</dbReference>
<dbReference type="AlphaFoldDB" id="A0A6P4YRB4"/>
<dbReference type="GO" id="GO:0016618">
    <property type="term" value="F:hydroxypyruvate reductase [NAD(P)H] activity"/>
    <property type="evidence" value="ECO:0007669"/>
    <property type="project" value="TreeGrafter"/>
</dbReference>
<evidence type="ECO:0000313" key="7">
    <source>
        <dbReference type="Proteomes" id="UP000515135"/>
    </source>
</evidence>
<dbReference type="Gene3D" id="3.40.50.720">
    <property type="entry name" value="NAD(P)-binding Rossmann-like Domain"/>
    <property type="match status" value="2"/>
</dbReference>
<dbReference type="SUPFAM" id="SSF52283">
    <property type="entry name" value="Formate/glycerate dehydrogenase catalytic domain-like"/>
    <property type="match status" value="1"/>
</dbReference>
<feature type="domain" description="D-isomer specific 2-hydroxyacid dehydrogenase catalytic" evidence="5">
    <location>
        <begin position="56"/>
        <end position="354"/>
    </location>
</feature>
<dbReference type="GO" id="GO:0051287">
    <property type="term" value="F:NAD binding"/>
    <property type="evidence" value="ECO:0007669"/>
    <property type="project" value="InterPro"/>
</dbReference>